<evidence type="ECO:0000256" key="4">
    <source>
        <dbReference type="ARBA" id="ARBA00023163"/>
    </source>
</evidence>
<dbReference type="PANTHER" id="PTHR31845:SF19">
    <property type="entry name" value="TRANSCRIPTION FACTOR DOMAIN-CONTAINING PROTEIN"/>
    <property type="match status" value="1"/>
</dbReference>
<keyword evidence="4" id="KW-0804">Transcription</keyword>
<organism evidence="8 9">
    <name type="scientific">Ceratobasidium theobromae</name>
    <dbReference type="NCBI Taxonomy" id="1582974"/>
    <lineage>
        <taxon>Eukaryota</taxon>
        <taxon>Fungi</taxon>
        <taxon>Dikarya</taxon>
        <taxon>Basidiomycota</taxon>
        <taxon>Agaricomycotina</taxon>
        <taxon>Agaricomycetes</taxon>
        <taxon>Cantharellales</taxon>
        <taxon>Ceratobasidiaceae</taxon>
        <taxon>Ceratobasidium</taxon>
    </lineage>
</organism>
<proteinExistence type="predicted"/>
<dbReference type="GO" id="GO:0008270">
    <property type="term" value="F:zinc ion binding"/>
    <property type="evidence" value="ECO:0007669"/>
    <property type="project" value="InterPro"/>
</dbReference>
<dbReference type="OrthoDB" id="39175at2759"/>
<dbReference type="GO" id="GO:0005634">
    <property type="term" value="C:nucleus"/>
    <property type="evidence" value="ECO:0007669"/>
    <property type="project" value="UniProtKB-SubCell"/>
</dbReference>
<feature type="region of interest" description="Disordered" evidence="6">
    <location>
        <begin position="62"/>
        <end position="171"/>
    </location>
</feature>
<dbReference type="EMBL" id="SSOP01000543">
    <property type="protein sequence ID" value="KAB5588166.1"/>
    <property type="molecule type" value="Genomic_DNA"/>
</dbReference>
<dbReference type="GO" id="GO:0006351">
    <property type="term" value="P:DNA-templated transcription"/>
    <property type="evidence" value="ECO:0007669"/>
    <property type="project" value="InterPro"/>
</dbReference>
<dbReference type="Pfam" id="PF04082">
    <property type="entry name" value="Fungal_trans"/>
    <property type="match status" value="1"/>
</dbReference>
<name>A0A5N5Q9U1_9AGAM</name>
<feature type="domain" description="Xylanolytic transcriptional activator regulatory" evidence="7">
    <location>
        <begin position="352"/>
        <end position="428"/>
    </location>
</feature>
<keyword evidence="9" id="KW-1185">Reference proteome</keyword>
<dbReference type="Proteomes" id="UP000383932">
    <property type="component" value="Unassembled WGS sequence"/>
</dbReference>
<feature type="compositionally biased region" description="Low complexity" evidence="6">
    <location>
        <begin position="689"/>
        <end position="703"/>
    </location>
</feature>
<evidence type="ECO:0000256" key="2">
    <source>
        <dbReference type="ARBA" id="ARBA00023015"/>
    </source>
</evidence>
<sequence length="913" mass="100597">MKCVFEAGQESCQRCQHTNKLCIVEGRKPRSGPNKRELLMRELASKDQLIDSLLRQIHNPAMRTPINWPPSVPVPQQTSTAERPTDRDVLAWIESIRQNRPPTPTGSIDTSAAHHARAASEPLHPRTEPDDDAVSFGESASNVKDKGDERPRTPVELRQDSTELEDTLHSIPSPAAPVGLIAKLSLSANRAKRGSDAGMTGDAEEEDKWVGVGNMTYFEAGPSADPELRRIIIERQMPPEILTHGIIKPAEVEVLFKIFFDQLNPFVAILDPNMHTPAFVFGRCPFLFTAICAISSRYYTKRPELYTIAMHFAKQSAATALIDGWKSVELVQAYILMSVYPVPARRWEEDRTWLYLGLAIRMATDLNLHLPWQGKATGEAHEREILNRTRTWLICFNLDRSGATQFGRPPTIREDYIVRKSHDWYKRSNFNLAIDIHLTAYTRLLRIVARFLANVYSDSNSPTALNKNLDFLTLCTNADEELTTFERETREQFDKESDPNDSACRYRCNLLPFLLNYSRVVIFSFGHQQAFQRGLEQGKIFFDKCYKAASEVVRVAIEELAPSGRLKYSPDGHFVFLSFAAAFLLKMLRPQFAAACEPSQSARIIQLVTKLTEVLASNQVAIDDRHSPRLYSRFLSGLIAKYAHGGSVLAKPGATGTGGTGASGGTAGPAGGSKGPDQGPAPKGPTPNGTTSSAGPSKSSSATDAGVMHDSPHAEPIPLAPEMDEARDRILASPPARMRSPPIVIRPPTIDQSMQDVQRTNGLMLRQNGHAQNASGDQLGSNIMGDYVTVAPSGDTLSSAASTTQGETTVTDATATDMDYDDSHDMLAAMYAIQDPTWWNTSLLPGFNANFADDGSNSSNEMRQWYANQGNTNGIGLSMNNVPNLFAPGLDFTQPMEMNPNGMDQMMAGYGYR</sequence>
<evidence type="ECO:0000256" key="3">
    <source>
        <dbReference type="ARBA" id="ARBA00023125"/>
    </source>
</evidence>
<comment type="subcellular location">
    <subcellularLocation>
        <location evidence="1">Nucleus</location>
    </subcellularLocation>
</comment>
<evidence type="ECO:0000256" key="6">
    <source>
        <dbReference type="SAM" id="MobiDB-lite"/>
    </source>
</evidence>
<protein>
    <submittedName>
        <fullName evidence="8">Protein priB</fullName>
    </submittedName>
</protein>
<feature type="compositionally biased region" description="Polar residues" evidence="6">
    <location>
        <begin position="96"/>
        <end position="110"/>
    </location>
</feature>
<dbReference type="PANTHER" id="PTHR31845">
    <property type="entry name" value="FINGER DOMAIN PROTEIN, PUTATIVE-RELATED"/>
    <property type="match status" value="1"/>
</dbReference>
<dbReference type="GO" id="GO:0000976">
    <property type="term" value="F:transcription cis-regulatory region binding"/>
    <property type="evidence" value="ECO:0007669"/>
    <property type="project" value="TreeGrafter"/>
</dbReference>
<dbReference type="GO" id="GO:0000981">
    <property type="term" value="F:DNA-binding transcription factor activity, RNA polymerase II-specific"/>
    <property type="evidence" value="ECO:0007669"/>
    <property type="project" value="TreeGrafter"/>
</dbReference>
<keyword evidence="3" id="KW-0238">DNA-binding</keyword>
<dbReference type="AlphaFoldDB" id="A0A5N5Q9U1"/>
<evidence type="ECO:0000313" key="9">
    <source>
        <dbReference type="Proteomes" id="UP000383932"/>
    </source>
</evidence>
<keyword evidence="5" id="KW-0539">Nucleus</keyword>
<feature type="region of interest" description="Disordered" evidence="6">
    <location>
        <begin position="654"/>
        <end position="720"/>
    </location>
</feature>
<evidence type="ECO:0000256" key="1">
    <source>
        <dbReference type="ARBA" id="ARBA00004123"/>
    </source>
</evidence>
<accession>A0A5N5Q9U1</accession>
<reference evidence="8 9" key="1">
    <citation type="journal article" date="2019" name="Fungal Biol. Biotechnol.">
        <title>Draft genome sequence of fastidious pathogen Ceratobasidium theobromae, which causes vascular-streak dieback in Theobroma cacao.</title>
        <authorList>
            <person name="Ali S.S."/>
            <person name="Asman A."/>
            <person name="Shao J."/>
            <person name="Firmansyah A.P."/>
            <person name="Susilo A.W."/>
            <person name="Rosmana A."/>
            <person name="McMahon P."/>
            <person name="Junaid M."/>
            <person name="Guest D."/>
            <person name="Kheng T.Y."/>
            <person name="Meinhardt L.W."/>
            <person name="Bailey B.A."/>
        </authorList>
    </citation>
    <scope>NUCLEOTIDE SEQUENCE [LARGE SCALE GENOMIC DNA]</scope>
    <source>
        <strain evidence="8 9">CT2</strain>
    </source>
</reference>
<evidence type="ECO:0000256" key="5">
    <source>
        <dbReference type="ARBA" id="ARBA00023242"/>
    </source>
</evidence>
<feature type="compositionally biased region" description="Basic and acidic residues" evidence="6">
    <location>
        <begin position="143"/>
        <end position="161"/>
    </location>
</feature>
<dbReference type="SMART" id="SM00906">
    <property type="entry name" value="Fungal_trans"/>
    <property type="match status" value="1"/>
</dbReference>
<evidence type="ECO:0000313" key="8">
    <source>
        <dbReference type="EMBL" id="KAB5588166.1"/>
    </source>
</evidence>
<keyword evidence="2" id="KW-0805">Transcription regulation</keyword>
<comment type="caution">
    <text evidence="8">The sequence shown here is derived from an EMBL/GenBank/DDBJ whole genome shotgun (WGS) entry which is preliminary data.</text>
</comment>
<dbReference type="InterPro" id="IPR007219">
    <property type="entry name" value="XnlR_reg_dom"/>
</dbReference>
<dbReference type="InterPro" id="IPR051089">
    <property type="entry name" value="prtT"/>
</dbReference>
<feature type="compositionally biased region" description="Gly residues" evidence="6">
    <location>
        <begin position="655"/>
        <end position="674"/>
    </location>
</feature>
<evidence type="ECO:0000259" key="7">
    <source>
        <dbReference type="SMART" id="SM00906"/>
    </source>
</evidence>
<dbReference type="CDD" id="cd12148">
    <property type="entry name" value="fungal_TF_MHR"/>
    <property type="match status" value="1"/>
</dbReference>
<gene>
    <name evidence="8" type="ORF">CTheo_8393</name>
</gene>